<dbReference type="AlphaFoldDB" id="A0A3M7Q1E6"/>
<gene>
    <name evidence="1" type="ORF">BpHYR1_021601</name>
</gene>
<organism evidence="1 2">
    <name type="scientific">Brachionus plicatilis</name>
    <name type="common">Marine rotifer</name>
    <name type="synonym">Brachionus muelleri</name>
    <dbReference type="NCBI Taxonomy" id="10195"/>
    <lineage>
        <taxon>Eukaryota</taxon>
        <taxon>Metazoa</taxon>
        <taxon>Spiralia</taxon>
        <taxon>Gnathifera</taxon>
        <taxon>Rotifera</taxon>
        <taxon>Eurotatoria</taxon>
        <taxon>Monogononta</taxon>
        <taxon>Pseudotrocha</taxon>
        <taxon>Ploima</taxon>
        <taxon>Brachionidae</taxon>
        <taxon>Brachionus</taxon>
    </lineage>
</organism>
<comment type="caution">
    <text evidence="1">The sequence shown here is derived from an EMBL/GenBank/DDBJ whole genome shotgun (WGS) entry which is preliminary data.</text>
</comment>
<reference evidence="1 2" key="1">
    <citation type="journal article" date="2018" name="Sci. Rep.">
        <title>Genomic signatures of local adaptation to the degree of environmental predictability in rotifers.</title>
        <authorList>
            <person name="Franch-Gras L."/>
            <person name="Hahn C."/>
            <person name="Garcia-Roger E.M."/>
            <person name="Carmona M.J."/>
            <person name="Serra M."/>
            <person name="Gomez A."/>
        </authorList>
    </citation>
    <scope>NUCLEOTIDE SEQUENCE [LARGE SCALE GENOMIC DNA]</scope>
    <source>
        <strain evidence="1">HYR1</strain>
    </source>
</reference>
<dbReference type="Proteomes" id="UP000276133">
    <property type="component" value="Unassembled WGS sequence"/>
</dbReference>
<name>A0A3M7Q1E6_BRAPC</name>
<accession>A0A3M7Q1E6</accession>
<evidence type="ECO:0000313" key="1">
    <source>
        <dbReference type="EMBL" id="RNA05276.1"/>
    </source>
</evidence>
<protein>
    <submittedName>
        <fullName evidence="1">Uncharacterized protein</fullName>
    </submittedName>
</protein>
<sequence>MLITFNKSYFLFIIPITKMPIKKLVRQSGRLINGTSNIDVEIINSIKTLNDKSKIKKLEDTKNYTIKNYALLIISS</sequence>
<keyword evidence="2" id="KW-1185">Reference proteome</keyword>
<evidence type="ECO:0000313" key="2">
    <source>
        <dbReference type="Proteomes" id="UP000276133"/>
    </source>
</evidence>
<dbReference type="EMBL" id="REGN01007793">
    <property type="protein sequence ID" value="RNA05276.1"/>
    <property type="molecule type" value="Genomic_DNA"/>
</dbReference>
<proteinExistence type="predicted"/>